<dbReference type="Proteomes" id="UP000321026">
    <property type="component" value="Unassembled WGS sequence"/>
</dbReference>
<gene>
    <name evidence="2" type="ORF">E6Q11_05605</name>
</gene>
<protein>
    <recommendedName>
        <fullName evidence="1">Glycosyltransferase 2-like domain-containing protein</fullName>
    </recommendedName>
</protein>
<dbReference type="Pfam" id="PF00535">
    <property type="entry name" value="Glycos_transf_2"/>
    <property type="match status" value="1"/>
</dbReference>
<dbReference type="InterPro" id="IPR001173">
    <property type="entry name" value="Glyco_trans_2-like"/>
</dbReference>
<proteinExistence type="predicted"/>
<evidence type="ECO:0000259" key="1">
    <source>
        <dbReference type="Pfam" id="PF00535"/>
    </source>
</evidence>
<organism evidence="2 3">
    <name type="scientific">Candidatus Dojkabacteria bacterium</name>
    <dbReference type="NCBI Taxonomy" id="2099670"/>
    <lineage>
        <taxon>Bacteria</taxon>
        <taxon>Candidatus Dojkabacteria</taxon>
    </lineage>
</organism>
<feature type="domain" description="Glycosyltransferase 2-like" evidence="1">
    <location>
        <begin position="52"/>
        <end position="143"/>
    </location>
</feature>
<dbReference type="EMBL" id="SSDS01000087">
    <property type="protein sequence ID" value="TXG76028.1"/>
    <property type="molecule type" value="Genomic_DNA"/>
</dbReference>
<evidence type="ECO:0000313" key="2">
    <source>
        <dbReference type="EMBL" id="TXG76028.1"/>
    </source>
</evidence>
<dbReference type="CDD" id="cd00761">
    <property type="entry name" value="Glyco_tranf_GTA_type"/>
    <property type="match status" value="1"/>
</dbReference>
<dbReference type="SUPFAM" id="SSF53448">
    <property type="entry name" value="Nucleotide-diphospho-sugar transferases"/>
    <property type="match status" value="1"/>
</dbReference>
<dbReference type="Gene3D" id="3.90.550.10">
    <property type="entry name" value="Spore Coat Polysaccharide Biosynthesis Protein SpsA, Chain A"/>
    <property type="match status" value="1"/>
</dbReference>
<dbReference type="AlphaFoldDB" id="A0A5C7J425"/>
<name>A0A5C7J425_9BACT</name>
<accession>A0A5C7J425</accession>
<evidence type="ECO:0000313" key="3">
    <source>
        <dbReference type="Proteomes" id="UP000321026"/>
    </source>
</evidence>
<dbReference type="InterPro" id="IPR029044">
    <property type="entry name" value="Nucleotide-diphossugar_trans"/>
</dbReference>
<comment type="caution">
    <text evidence="2">The sequence shown here is derived from an EMBL/GenBank/DDBJ whole genome shotgun (WGS) entry which is preliminary data.</text>
</comment>
<sequence>MMGGRLSKLDIHILVTEKTNKEWFSQCLASLEDKPNVAVHILQGTPYHTGLGRIMGYERGTYPYVAVVDPDDYVLPGGIEACIAALDTNVKKHVAYTKQRRVDENGKTIVDPSSNTYLSCVGTDIEPFMAHHLVVYRRSALPDLLFLKDYPTMDVYALNDRMPKDSFQYVDVTGYAWRMHRDNYHQNPVKSVESERLRDRISQLTLEKVLGR</sequence>
<reference evidence="2 3" key="1">
    <citation type="submission" date="2018-09" db="EMBL/GenBank/DDBJ databases">
        <title>Metagenome Assembled Genomes from an Advanced Water Purification Facility.</title>
        <authorList>
            <person name="Stamps B.W."/>
            <person name="Spear J.R."/>
        </authorList>
    </citation>
    <scope>NUCLEOTIDE SEQUENCE [LARGE SCALE GENOMIC DNA]</scope>
    <source>
        <strain evidence="2">Bin_63_2</strain>
    </source>
</reference>